<evidence type="ECO:0000313" key="8">
    <source>
        <dbReference type="Proteomes" id="UP000284161"/>
    </source>
</evidence>
<evidence type="ECO:0000313" key="1">
    <source>
        <dbReference type="EMBL" id="RGM10763.1"/>
    </source>
</evidence>
<dbReference type="Proteomes" id="UP000261223">
    <property type="component" value="Unassembled WGS sequence"/>
</dbReference>
<dbReference type="Proteomes" id="UP000284777">
    <property type="component" value="Unassembled WGS sequence"/>
</dbReference>
<proteinExistence type="predicted"/>
<dbReference type="EMBL" id="QRUB01000006">
    <property type="protein sequence ID" value="RGR28029.1"/>
    <property type="molecule type" value="Genomic_DNA"/>
</dbReference>
<evidence type="ECO:0000313" key="2">
    <source>
        <dbReference type="EMBL" id="RGR28029.1"/>
    </source>
</evidence>
<accession>A0A3E4UKK5</accession>
<evidence type="ECO:0000313" key="7">
    <source>
        <dbReference type="Proteomes" id="UP000283482"/>
    </source>
</evidence>
<dbReference type="Proteomes" id="UP000283482">
    <property type="component" value="Unassembled WGS sequence"/>
</dbReference>
<protein>
    <recommendedName>
        <fullName evidence="11">YdeI/OmpD-associated family protein</fullName>
    </recommendedName>
</protein>
<reference evidence="6 7" key="1">
    <citation type="submission" date="2018-08" db="EMBL/GenBank/DDBJ databases">
        <title>A genome reference for cultivated species of the human gut microbiota.</title>
        <authorList>
            <person name="Zou Y."/>
            <person name="Xue W."/>
            <person name="Luo G."/>
        </authorList>
    </citation>
    <scope>NUCLEOTIDE SEQUENCE [LARGE SCALE GENOMIC DNA]</scope>
    <source>
        <strain evidence="4 9">AF05-4</strain>
        <strain evidence="3 10">AF12-7</strain>
        <strain evidence="2 8">AF25-6</strain>
        <strain evidence="5 7">AM40-34</strain>
        <strain evidence="1 6">TF03-6</strain>
    </source>
</reference>
<dbReference type="RefSeq" id="WP_034536000.1">
    <property type="nucleotide sequence ID" value="NZ_CAXSRQ010000006.1"/>
</dbReference>
<evidence type="ECO:0000313" key="5">
    <source>
        <dbReference type="EMBL" id="RHB27853.1"/>
    </source>
</evidence>
<dbReference type="AlphaFoldDB" id="A0A3E4UKK5"/>
<evidence type="ECO:0000313" key="6">
    <source>
        <dbReference type="Proteomes" id="UP000261223"/>
    </source>
</evidence>
<evidence type="ECO:0000313" key="3">
    <source>
        <dbReference type="EMBL" id="RGW34979.1"/>
    </source>
</evidence>
<dbReference type="Pfam" id="PF13376">
    <property type="entry name" value="OmdA"/>
    <property type="match status" value="1"/>
</dbReference>
<organism evidence="1 6">
    <name type="scientific">Bacteroides stercoris</name>
    <dbReference type="NCBI Taxonomy" id="46506"/>
    <lineage>
        <taxon>Bacteria</taxon>
        <taxon>Pseudomonadati</taxon>
        <taxon>Bacteroidota</taxon>
        <taxon>Bacteroidia</taxon>
        <taxon>Bacteroidales</taxon>
        <taxon>Bacteroidaceae</taxon>
        <taxon>Bacteroides</taxon>
    </lineage>
</organism>
<dbReference type="Proteomes" id="UP000285150">
    <property type="component" value="Unassembled WGS sequence"/>
</dbReference>
<evidence type="ECO:0000313" key="9">
    <source>
        <dbReference type="Proteomes" id="UP000284777"/>
    </source>
</evidence>
<dbReference type="EMBL" id="QSGN01000026">
    <property type="protein sequence ID" value="RHB27853.1"/>
    <property type="molecule type" value="Genomic_DNA"/>
</dbReference>
<name>A0A3E4UKK5_BACSE</name>
<evidence type="ECO:0000313" key="10">
    <source>
        <dbReference type="Proteomes" id="UP000285150"/>
    </source>
</evidence>
<dbReference type="Proteomes" id="UP000284161">
    <property type="component" value="Unassembled WGS sequence"/>
</dbReference>
<gene>
    <name evidence="5" type="ORF">DW889_10925</name>
    <name evidence="4" type="ORF">DWV41_13410</name>
    <name evidence="3" type="ORF">DWV77_06490</name>
    <name evidence="2" type="ORF">DWY58_08415</name>
    <name evidence="1" type="ORF">DXC34_14625</name>
</gene>
<dbReference type="EMBL" id="QSAF01000005">
    <property type="protein sequence ID" value="RGW34979.1"/>
    <property type="molecule type" value="Genomic_DNA"/>
</dbReference>
<comment type="caution">
    <text evidence="1">The sequence shown here is derived from an EMBL/GenBank/DDBJ whole genome shotgun (WGS) entry which is preliminary data.</text>
</comment>
<sequence length="81" mass="9333">MKSICMMLCLLYHEVEKNRITEELLLCMQHEEGAQEKIEAYSNVQKKALVDWVNSAKTEQTKADRITKIIIMAMNGVIGYI</sequence>
<dbReference type="EMBL" id="QSBD01000024">
    <property type="protein sequence ID" value="RGW95199.1"/>
    <property type="molecule type" value="Genomic_DNA"/>
</dbReference>
<evidence type="ECO:0008006" key="11">
    <source>
        <dbReference type="Google" id="ProtNLM"/>
    </source>
</evidence>
<evidence type="ECO:0000313" key="4">
    <source>
        <dbReference type="EMBL" id="RGW95199.1"/>
    </source>
</evidence>
<dbReference type="EMBL" id="QSSV01000021">
    <property type="protein sequence ID" value="RGM10763.1"/>
    <property type="molecule type" value="Genomic_DNA"/>
</dbReference>